<proteinExistence type="predicted"/>
<feature type="domain" description="Zn(2)-C6 fungal-type" evidence="3">
    <location>
        <begin position="10"/>
        <end position="38"/>
    </location>
</feature>
<dbReference type="GO" id="GO:0000981">
    <property type="term" value="F:DNA-binding transcription factor activity, RNA polymerase II-specific"/>
    <property type="evidence" value="ECO:0007669"/>
    <property type="project" value="InterPro"/>
</dbReference>
<dbReference type="AlphaFoldDB" id="A0A9P8W7L2"/>
<dbReference type="InterPro" id="IPR021858">
    <property type="entry name" value="Fun_TF"/>
</dbReference>
<evidence type="ECO:0000313" key="4">
    <source>
        <dbReference type="EMBL" id="KAH6890326.1"/>
    </source>
</evidence>
<organism evidence="4 5">
    <name type="scientific">Thelonectria olida</name>
    <dbReference type="NCBI Taxonomy" id="1576542"/>
    <lineage>
        <taxon>Eukaryota</taxon>
        <taxon>Fungi</taxon>
        <taxon>Dikarya</taxon>
        <taxon>Ascomycota</taxon>
        <taxon>Pezizomycotina</taxon>
        <taxon>Sordariomycetes</taxon>
        <taxon>Hypocreomycetidae</taxon>
        <taxon>Hypocreales</taxon>
        <taxon>Nectriaceae</taxon>
        <taxon>Thelonectria</taxon>
    </lineage>
</organism>
<dbReference type="OrthoDB" id="5429770at2759"/>
<feature type="compositionally biased region" description="Polar residues" evidence="2">
    <location>
        <begin position="119"/>
        <end position="132"/>
    </location>
</feature>
<dbReference type="SMART" id="SM00066">
    <property type="entry name" value="GAL4"/>
    <property type="match status" value="1"/>
</dbReference>
<evidence type="ECO:0000256" key="2">
    <source>
        <dbReference type="SAM" id="MobiDB-lite"/>
    </source>
</evidence>
<comment type="caution">
    <text evidence="4">The sequence shown here is derived from an EMBL/GenBank/DDBJ whole genome shotgun (WGS) entry which is preliminary data.</text>
</comment>
<dbReference type="InterPro" id="IPR053175">
    <property type="entry name" value="DHMBA_Reg_Transcription_Factor"/>
</dbReference>
<feature type="region of interest" description="Disordered" evidence="2">
    <location>
        <begin position="55"/>
        <end position="136"/>
    </location>
</feature>
<name>A0A9P8W7L2_9HYPO</name>
<keyword evidence="5" id="KW-1185">Reference proteome</keyword>
<dbReference type="Proteomes" id="UP000777438">
    <property type="component" value="Unassembled WGS sequence"/>
</dbReference>
<dbReference type="PROSITE" id="PS00463">
    <property type="entry name" value="ZN2_CY6_FUNGAL_1"/>
    <property type="match status" value="1"/>
</dbReference>
<dbReference type="EMBL" id="JAGPYM010000009">
    <property type="protein sequence ID" value="KAH6890326.1"/>
    <property type="molecule type" value="Genomic_DNA"/>
</dbReference>
<feature type="compositionally biased region" description="Basic residues" evidence="2">
    <location>
        <begin position="61"/>
        <end position="71"/>
    </location>
</feature>
<dbReference type="GO" id="GO:0008270">
    <property type="term" value="F:zinc ion binding"/>
    <property type="evidence" value="ECO:0007669"/>
    <property type="project" value="InterPro"/>
</dbReference>
<feature type="compositionally biased region" description="Basic residues" evidence="2">
    <location>
        <begin position="94"/>
        <end position="109"/>
    </location>
</feature>
<dbReference type="InterPro" id="IPR036864">
    <property type="entry name" value="Zn2-C6_fun-type_DNA-bd_sf"/>
</dbReference>
<feature type="region of interest" description="Disordered" evidence="2">
    <location>
        <begin position="499"/>
        <end position="520"/>
    </location>
</feature>
<keyword evidence="1" id="KW-0539">Nucleus</keyword>
<dbReference type="InterPro" id="IPR001138">
    <property type="entry name" value="Zn2Cys6_DnaBD"/>
</dbReference>
<dbReference type="PANTHER" id="PTHR38791:SF5">
    <property type="entry name" value="TRANSCRIPTION FACTOR DBAG-RELATED"/>
    <property type="match status" value="1"/>
</dbReference>
<dbReference type="CDD" id="cd00067">
    <property type="entry name" value="GAL4"/>
    <property type="match status" value="1"/>
</dbReference>
<gene>
    <name evidence="4" type="ORF">B0T10DRAFT_402895</name>
</gene>
<evidence type="ECO:0000313" key="5">
    <source>
        <dbReference type="Proteomes" id="UP000777438"/>
    </source>
</evidence>
<evidence type="ECO:0000256" key="1">
    <source>
        <dbReference type="ARBA" id="ARBA00023242"/>
    </source>
</evidence>
<sequence>MVYCGKPSKGCSNCRERKIRCDQKEPSCGQCEKRQQTCPGYRNLVDLMFRDESSRVISKAEKHRSHPRKKTQTPDANSPSLSPRPVPSTAPKATKSKTRPPVSIRRKRLREPVLAVLTPRSTGSPSQASTDSNDGDIEAGDCCHDDSFNDHTLMDCALSPELQEKGEGIFFSRYVAADQGCQNYSFIYDVWKPPGSAHDRQDDIVTNSLTAVGLLGFAQVTHSLDTMTQSRHTYYRALQRTQTALRDPVAAIKDTTLLAVLILGTYEFVSGHSPQTRRAWQVHVNGAATLASMRGAAQFRTKAGIRMFIMLSQSVLISCIQSDLPMPQAMVDLSAELQPALIAESPIWRVVDPIYRALQVRYDIKIGKLEKLEEMVDKLSAIDDEFAEILSKLPQTWNYRRILLTRSDPRVLGRECHVYPGLVETTTWNAVRAIRMLVLESILEQLCKVPDLSLLPDHHRTRLAKTIKLLGVIGEAIVASVPQHFGVVSFRDGFMFPTSKDDSTPTTKPEPRVMSPPAAPDIRAGQGFGPETKLLRTDPLGSTCSGGQDDNAERFMTLASSSNTIIWPLYVLGMSWSCSSETKQYAIERLLSIHKETGLEQARIVAGMLQAKPEPEIACTSLLEHLPALPAKSLPDIV</sequence>
<dbReference type="SUPFAM" id="SSF57701">
    <property type="entry name" value="Zn2/Cys6 DNA-binding domain"/>
    <property type="match status" value="1"/>
</dbReference>
<evidence type="ECO:0000259" key="3">
    <source>
        <dbReference type="PROSITE" id="PS50048"/>
    </source>
</evidence>
<protein>
    <recommendedName>
        <fullName evidence="3">Zn(2)-C6 fungal-type domain-containing protein</fullName>
    </recommendedName>
</protein>
<dbReference type="Gene3D" id="4.10.240.10">
    <property type="entry name" value="Zn(2)-C6 fungal-type DNA-binding domain"/>
    <property type="match status" value="1"/>
</dbReference>
<reference evidence="4 5" key="1">
    <citation type="journal article" date="2021" name="Nat. Commun.">
        <title>Genetic determinants of endophytism in the Arabidopsis root mycobiome.</title>
        <authorList>
            <person name="Mesny F."/>
            <person name="Miyauchi S."/>
            <person name="Thiergart T."/>
            <person name="Pickel B."/>
            <person name="Atanasova L."/>
            <person name="Karlsson M."/>
            <person name="Huettel B."/>
            <person name="Barry K.W."/>
            <person name="Haridas S."/>
            <person name="Chen C."/>
            <person name="Bauer D."/>
            <person name="Andreopoulos W."/>
            <person name="Pangilinan J."/>
            <person name="LaButti K."/>
            <person name="Riley R."/>
            <person name="Lipzen A."/>
            <person name="Clum A."/>
            <person name="Drula E."/>
            <person name="Henrissat B."/>
            <person name="Kohler A."/>
            <person name="Grigoriev I.V."/>
            <person name="Martin F.M."/>
            <person name="Hacquard S."/>
        </authorList>
    </citation>
    <scope>NUCLEOTIDE SEQUENCE [LARGE SCALE GENOMIC DNA]</scope>
    <source>
        <strain evidence="4 5">MPI-CAGE-CH-0241</strain>
    </source>
</reference>
<dbReference type="PROSITE" id="PS50048">
    <property type="entry name" value="ZN2_CY6_FUNGAL_2"/>
    <property type="match status" value="1"/>
</dbReference>
<dbReference type="Pfam" id="PF11951">
    <property type="entry name" value="Fungal_trans_2"/>
    <property type="match status" value="1"/>
</dbReference>
<dbReference type="Pfam" id="PF00172">
    <property type="entry name" value="Zn_clus"/>
    <property type="match status" value="1"/>
</dbReference>
<accession>A0A9P8W7L2</accession>
<dbReference type="PANTHER" id="PTHR38791">
    <property type="entry name" value="ZN(II)2CYS6 TRANSCRIPTION FACTOR (EUROFUNG)-RELATED-RELATED"/>
    <property type="match status" value="1"/>
</dbReference>